<feature type="region of interest" description="Disordered" evidence="1">
    <location>
        <begin position="417"/>
        <end position="438"/>
    </location>
</feature>
<dbReference type="STRING" id="70667.A0A183SMF1"/>
<proteinExistence type="predicted"/>
<feature type="domain" description="Integrase catalytic" evidence="2">
    <location>
        <begin position="203"/>
        <end position="296"/>
    </location>
</feature>
<sequence>MLLVAYRPVTFLKGYRSDCGSPICNECSCGHLLLVPKSHLPLREPGFFPTATTGNRATSGLNQGRVSGVVCASTPEIRHIDGARSAVVDALSRPSSAHLQLSPGIDLTEMATEIRRELPLTTGNGTILCDVSTPSHHPLVPPALRRKVLSSLHDLYHPGSQATGKLVSDRFVWPGMHKELKAWTRACPACQRSKFQRHKKTSIGIFPSSGARFSHIQLDIVGPLSLSDGCSYLLTCVNRFTWWPDAIPLPVVAASTVVKTFLSLWVAVFGAPSTITTDRGAQFESKLFQSLLSFLGCTRLKTSLRATDNPENWMDHLPLVLLGIRSALKSDLHCSTAELVFGATVRLPDSLPSSTQAISLRVLATCSHVYLRCDQVRCPLEPPYNGSFPVFSRGTKTFRIQRETHEEVVTLDHLEAAVPGTPPDKPCSSLPSGHPPLPPSIPPSRILTIPLNPHPPTATSSSTCSPQAASHTHSSPPVGTMAVRSHVRRLVRRSWSRQSAHVMAGADAESCRPESWHHPRECSKPINVRDFADWLSGTKDALGSNGLNSGHTTTTATGLRSPLAAAVCRAP</sequence>
<dbReference type="InterPro" id="IPR041588">
    <property type="entry name" value="Integrase_H2C2"/>
</dbReference>
<organism evidence="5">
    <name type="scientific">Schistocephalus solidus</name>
    <name type="common">Tapeworm</name>
    <dbReference type="NCBI Taxonomy" id="70667"/>
    <lineage>
        <taxon>Eukaryota</taxon>
        <taxon>Metazoa</taxon>
        <taxon>Spiralia</taxon>
        <taxon>Lophotrochozoa</taxon>
        <taxon>Platyhelminthes</taxon>
        <taxon>Cestoda</taxon>
        <taxon>Eucestoda</taxon>
        <taxon>Diphyllobothriidea</taxon>
        <taxon>Diphyllobothriidae</taxon>
        <taxon>Schistocephalus</taxon>
    </lineage>
</organism>
<dbReference type="PROSITE" id="PS50994">
    <property type="entry name" value="INTEGRASE"/>
    <property type="match status" value="1"/>
</dbReference>
<feature type="region of interest" description="Disordered" evidence="1">
    <location>
        <begin position="450"/>
        <end position="479"/>
    </location>
</feature>
<dbReference type="AlphaFoldDB" id="A0A183SMF1"/>
<dbReference type="PANTHER" id="PTHR37984:SF15">
    <property type="entry name" value="INTEGRASE CATALYTIC DOMAIN-CONTAINING PROTEIN"/>
    <property type="match status" value="1"/>
</dbReference>
<dbReference type="InterPro" id="IPR036397">
    <property type="entry name" value="RNaseH_sf"/>
</dbReference>
<dbReference type="Gene3D" id="3.30.420.10">
    <property type="entry name" value="Ribonuclease H-like superfamily/Ribonuclease H"/>
    <property type="match status" value="1"/>
</dbReference>
<name>A0A183SMF1_SCHSO</name>
<dbReference type="GO" id="GO:0015074">
    <property type="term" value="P:DNA integration"/>
    <property type="evidence" value="ECO:0007669"/>
    <property type="project" value="InterPro"/>
</dbReference>
<reference evidence="5" key="1">
    <citation type="submission" date="2016-06" db="UniProtKB">
        <authorList>
            <consortium name="WormBaseParasite"/>
        </authorList>
    </citation>
    <scope>IDENTIFICATION</scope>
</reference>
<dbReference type="Pfam" id="PF00665">
    <property type="entry name" value="rve"/>
    <property type="match status" value="1"/>
</dbReference>
<gene>
    <name evidence="3" type="ORF">SSLN_LOCUS5399</name>
</gene>
<keyword evidence="4" id="KW-1185">Reference proteome</keyword>
<dbReference type="SUPFAM" id="SSF53098">
    <property type="entry name" value="Ribonuclease H-like"/>
    <property type="match status" value="1"/>
</dbReference>
<dbReference type="Pfam" id="PF17921">
    <property type="entry name" value="Integrase_H2C2"/>
    <property type="match status" value="1"/>
</dbReference>
<protein>
    <submittedName>
        <fullName evidence="5">Integrase catalytic domain-containing protein</fullName>
    </submittedName>
</protein>
<dbReference type="WBParaSite" id="SSLN_0000557301-mRNA-1">
    <property type="protein sequence ID" value="SSLN_0000557301-mRNA-1"/>
    <property type="gene ID" value="SSLN_0000557301"/>
</dbReference>
<evidence type="ECO:0000313" key="4">
    <source>
        <dbReference type="Proteomes" id="UP000275846"/>
    </source>
</evidence>
<dbReference type="InterPro" id="IPR050951">
    <property type="entry name" value="Retrovirus_Pol_polyprotein"/>
</dbReference>
<dbReference type="Gene3D" id="1.10.340.70">
    <property type="match status" value="1"/>
</dbReference>
<evidence type="ECO:0000259" key="2">
    <source>
        <dbReference type="PROSITE" id="PS50994"/>
    </source>
</evidence>
<feature type="compositionally biased region" description="Low complexity" evidence="1">
    <location>
        <begin position="450"/>
        <end position="470"/>
    </location>
</feature>
<evidence type="ECO:0000256" key="1">
    <source>
        <dbReference type="SAM" id="MobiDB-lite"/>
    </source>
</evidence>
<dbReference type="InterPro" id="IPR001584">
    <property type="entry name" value="Integrase_cat-core"/>
</dbReference>
<reference evidence="3 4" key="2">
    <citation type="submission" date="2018-11" db="EMBL/GenBank/DDBJ databases">
        <authorList>
            <consortium name="Pathogen Informatics"/>
        </authorList>
    </citation>
    <scope>NUCLEOTIDE SEQUENCE [LARGE SCALE GENOMIC DNA]</scope>
    <source>
        <strain evidence="3 4">NST_G2</strain>
    </source>
</reference>
<accession>A0A183SMF1</accession>
<dbReference type="Proteomes" id="UP000275846">
    <property type="component" value="Unassembled WGS sequence"/>
</dbReference>
<evidence type="ECO:0000313" key="5">
    <source>
        <dbReference type="WBParaSite" id="SSLN_0000557301-mRNA-1"/>
    </source>
</evidence>
<dbReference type="GO" id="GO:0003676">
    <property type="term" value="F:nucleic acid binding"/>
    <property type="evidence" value="ECO:0007669"/>
    <property type="project" value="InterPro"/>
</dbReference>
<dbReference type="OrthoDB" id="10053156at2759"/>
<dbReference type="PANTHER" id="PTHR37984">
    <property type="entry name" value="PROTEIN CBG26694"/>
    <property type="match status" value="1"/>
</dbReference>
<dbReference type="InterPro" id="IPR012337">
    <property type="entry name" value="RNaseH-like_sf"/>
</dbReference>
<dbReference type="EMBL" id="UYSU01033232">
    <property type="protein sequence ID" value="VDL91784.1"/>
    <property type="molecule type" value="Genomic_DNA"/>
</dbReference>
<evidence type="ECO:0000313" key="3">
    <source>
        <dbReference type="EMBL" id="VDL91784.1"/>
    </source>
</evidence>